<dbReference type="Proteomes" id="UP001465153">
    <property type="component" value="Unassembled WGS sequence"/>
</dbReference>
<evidence type="ECO:0000313" key="2">
    <source>
        <dbReference type="Proteomes" id="UP001465153"/>
    </source>
</evidence>
<name>A0ABQ0A5B0_9GAMM</name>
<reference evidence="1 2" key="1">
    <citation type="submission" date="2024-04" db="EMBL/GenBank/DDBJ databases">
        <title>Draft genome sequence of Sessilibacter corallicola NBRC 116591.</title>
        <authorList>
            <person name="Miyakawa T."/>
            <person name="Kusuya Y."/>
            <person name="Miura T."/>
        </authorList>
    </citation>
    <scope>NUCLEOTIDE SEQUENCE [LARGE SCALE GENOMIC DNA]</scope>
    <source>
        <strain evidence="1 2">KU-00831-HH</strain>
    </source>
</reference>
<dbReference type="RefSeq" id="WP_233087486.1">
    <property type="nucleotide sequence ID" value="NZ_BAABWN010000002.1"/>
</dbReference>
<accession>A0ABQ0A5B0</accession>
<dbReference type="PANTHER" id="PTHR43235:SF1">
    <property type="entry name" value="GLUTAMINE AMIDOTRANSFERASE PB2B2.05-RELATED"/>
    <property type="match status" value="1"/>
</dbReference>
<comment type="caution">
    <text evidence="1">The sequence shown here is derived from an EMBL/GenBank/DDBJ whole genome shotgun (WGS) entry which is preliminary data.</text>
</comment>
<proteinExistence type="predicted"/>
<dbReference type="SUPFAM" id="SSF52317">
    <property type="entry name" value="Class I glutamine amidotransferase-like"/>
    <property type="match status" value="1"/>
</dbReference>
<dbReference type="PROSITE" id="PS51273">
    <property type="entry name" value="GATASE_TYPE_1"/>
    <property type="match status" value="1"/>
</dbReference>
<keyword evidence="1" id="KW-0378">Hydrolase</keyword>
<dbReference type="PANTHER" id="PTHR43235">
    <property type="entry name" value="GLUTAMINE AMIDOTRANSFERASE PB2B2.05-RELATED"/>
    <property type="match status" value="1"/>
</dbReference>
<organism evidence="1 2">
    <name type="scientific">Sessilibacter corallicola</name>
    <dbReference type="NCBI Taxonomy" id="2904075"/>
    <lineage>
        <taxon>Bacteria</taxon>
        <taxon>Pseudomonadati</taxon>
        <taxon>Pseudomonadota</taxon>
        <taxon>Gammaproteobacteria</taxon>
        <taxon>Cellvibrionales</taxon>
        <taxon>Cellvibrionaceae</taxon>
        <taxon>Sessilibacter</taxon>
    </lineage>
</organism>
<dbReference type="InterPro" id="IPR011697">
    <property type="entry name" value="Peptidase_C26"/>
</dbReference>
<evidence type="ECO:0000313" key="1">
    <source>
        <dbReference type="EMBL" id="GAA6166837.1"/>
    </source>
</evidence>
<dbReference type="InterPro" id="IPR029062">
    <property type="entry name" value="Class_I_gatase-like"/>
</dbReference>
<dbReference type="Pfam" id="PF07722">
    <property type="entry name" value="Peptidase_C26"/>
    <property type="match status" value="1"/>
</dbReference>
<protein>
    <submittedName>
        <fullName evidence="1">Gamma-glutamyl-gamma-aminobutyrate hydrolase family protein</fullName>
    </submittedName>
</protein>
<keyword evidence="2" id="KW-1185">Reference proteome</keyword>
<dbReference type="EMBL" id="BAABWN010000002">
    <property type="protein sequence ID" value="GAA6166837.1"/>
    <property type="molecule type" value="Genomic_DNA"/>
</dbReference>
<gene>
    <name evidence="1" type="ORF">NBRC116591_06470</name>
</gene>
<sequence length="247" mass="27801">MSNLIIGLPACRKEITPHYYHCVGEKYLEAVSTVMNASPIIIPAVSESLENYLNLVDGILLTGSYSNVHPKYYSDEQPVDTNHLDAARDKLTFALIEKAVEKNIPILGICRGFQELNVAYGGSLYQEVHKQPHLNDHREDKDAPVEVQYGFSHKVRINDDGVLSKIWPEKETDVNSVHGQGVNRPGEGLTIEAQAEDGLIESISVKDKPVLAVQWHPEWCVNDIAFYNAIFTWFKHQCENYRANVKA</sequence>
<dbReference type="GO" id="GO:0016787">
    <property type="term" value="F:hydrolase activity"/>
    <property type="evidence" value="ECO:0007669"/>
    <property type="project" value="UniProtKB-KW"/>
</dbReference>
<dbReference type="Gene3D" id="3.40.50.880">
    <property type="match status" value="1"/>
</dbReference>
<dbReference type="CDD" id="cd01745">
    <property type="entry name" value="GATase1_2"/>
    <property type="match status" value="1"/>
</dbReference>
<dbReference type="InterPro" id="IPR044668">
    <property type="entry name" value="PuuD-like"/>
</dbReference>